<evidence type="ECO:0000313" key="2">
    <source>
        <dbReference type="Proteomes" id="UP000254863"/>
    </source>
</evidence>
<evidence type="ECO:0000313" key="1">
    <source>
        <dbReference type="EMBL" id="STW80956.1"/>
    </source>
</evidence>
<gene>
    <name evidence="1" type="ORF">NCTC11685_08327</name>
</gene>
<dbReference type="AlphaFoldDB" id="A0A7H4PRD3"/>
<accession>A0A7H4PRD3</accession>
<protein>
    <submittedName>
        <fullName evidence="1">Uncharacterized protein</fullName>
    </submittedName>
</protein>
<dbReference type="EMBL" id="UGMS01000008">
    <property type="protein sequence ID" value="STW80956.1"/>
    <property type="molecule type" value="Genomic_DNA"/>
</dbReference>
<organism evidence="1 2">
    <name type="scientific">Klebsiella michiganensis</name>
    <dbReference type="NCBI Taxonomy" id="1134687"/>
    <lineage>
        <taxon>Bacteria</taxon>
        <taxon>Pseudomonadati</taxon>
        <taxon>Pseudomonadota</taxon>
        <taxon>Gammaproteobacteria</taxon>
        <taxon>Enterobacterales</taxon>
        <taxon>Enterobacteriaceae</taxon>
        <taxon>Klebsiella/Raoultella group</taxon>
        <taxon>Klebsiella</taxon>
    </lineage>
</organism>
<comment type="caution">
    <text evidence="1">The sequence shown here is derived from an EMBL/GenBank/DDBJ whole genome shotgun (WGS) entry which is preliminary data.</text>
</comment>
<dbReference type="Proteomes" id="UP000254863">
    <property type="component" value="Unassembled WGS sequence"/>
</dbReference>
<sequence length="61" mass="6790">MSGGSLTLPDYDGDFCHAFNFPPAFSEDFRACVANHYRADFTRVGVLKRTLTGFADLLMLL</sequence>
<name>A0A7H4PRD3_9ENTR</name>
<proteinExistence type="predicted"/>
<reference evidence="1 2" key="1">
    <citation type="submission" date="2018-06" db="EMBL/GenBank/DDBJ databases">
        <authorList>
            <consortium name="Pathogen Informatics"/>
            <person name="Doyle S."/>
        </authorList>
    </citation>
    <scope>NUCLEOTIDE SEQUENCE [LARGE SCALE GENOMIC DNA]</scope>
    <source>
        <strain evidence="1 2">NCTC11685</strain>
    </source>
</reference>